<dbReference type="SUPFAM" id="SSF51569">
    <property type="entry name" value="Aldolase"/>
    <property type="match status" value="1"/>
</dbReference>
<accession>A0A0B2SMJ4</accession>
<dbReference type="InterPro" id="IPR000741">
    <property type="entry name" value="FBA_I"/>
</dbReference>
<protein>
    <recommendedName>
        <fullName evidence="4">fructose-bisphosphate aldolase</fullName>
        <ecNumber evidence="4">4.1.2.13</ecNumber>
    </recommendedName>
</protein>
<keyword evidence="5" id="KW-0324">Glycolysis</keyword>
<evidence type="ECO:0000256" key="6">
    <source>
        <dbReference type="ARBA" id="ARBA00023239"/>
    </source>
</evidence>
<evidence type="ECO:0000256" key="1">
    <source>
        <dbReference type="ARBA" id="ARBA00000441"/>
    </source>
</evidence>
<dbReference type="GO" id="GO:0004332">
    <property type="term" value="F:fructose-bisphosphate aldolase activity"/>
    <property type="evidence" value="ECO:0007669"/>
    <property type="project" value="UniProtKB-EC"/>
</dbReference>
<dbReference type="PANTHER" id="PTHR11627">
    <property type="entry name" value="FRUCTOSE-BISPHOSPHATE ALDOLASE"/>
    <property type="match status" value="1"/>
</dbReference>
<dbReference type="UniPathway" id="UPA00109">
    <property type="reaction ID" value="UER00183"/>
</dbReference>
<dbReference type="Gene3D" id="3.20.20.70">
    <property type="entry name" value="Aldolase class I"/>
    <property type="match status" value="1"/>
</dbReference>
<evidence type="ECO:0000256" key="5">
    <source>
        <dbReference type="ARBA" id="ARBA00023152"/>
    </source>
</evidence>
<organism evidence="7">
    <name type="scientific">Glycine soja</name>
    <name type="common">Wild soybean</name>
    <dbReference type="NCBI Taxonomy" id="3848"/>
    <lineage>
        <taxon>Eukaryota</taxon>
        <taxon>Viridiplantae</taxon>
        <taxon>Streptophyta</taxon>
        <taxon>Embryophyta</taxon>
        <taxon>Tracheophyta</taxon>
        <taxon>Spermatophyta</taxon>
        <taxon>Magnoliopsida</taxon>
        <taxon>eudicotyledons</taxon>
        <taxon>Gunneridae</taxon>
        <taxon>Pentapetalae</taxon>
        <taxon>rosids</taxon>
        <taxon>fabids</taxon>
        <taxon>Fabales</taxon>
        <taxon>Fabaceae</taxon>
        <taxon>Papilionoideae</taxon>
        <taxon>50 kb inversion clade</taxon>
        <taxon>NPAAA clade</taxon>
        <taxon>indigoferoid/millettioid clade</taxon>
        <taxon>Phaseoleae</taxon>
        <taxon>Glycine</taxon>
        <taxon>Glycine subgen. Soja</taxon>
    </lineage>
</organism>
<name>A0A0B2SMJ4_GLYSO</name>
<reference evidence="7" key="1">
    <citation type="submission" date="2014-07" db="EMBL/GenBank/DDBJ databases">
        <title>Identification of a novel salt tolerance gene in wild soybean by whole-genome sequencing.</title>
        <authorList>
            <person name="Lam H.-M."/>
            <person name="Qi X."/>
            <person name="Li M.-W."/>
            <person name="Liu X."/>
            <person name="Xie M."/>
            <person name="Ni M."/>
            <person name="Xu X."/>
        </authorList>
    </citation>
    <scope>NUCLEOTIDE SEQUENCE [LARGE SCALE GENOMIC DNA]</scope>
    <source>
        <tissue evidence="7">Root</tissue>
    </source>
</reference>
<dbReference type="GO" id="GO:0006096">
    <property type="term" value="P:glycolytic process"/>
    <property type="evidence" value="ECO:0007669"/>
    <property type="project" value="UniProtKB-UniPathway"/>
</dbReference>
<sequence>MSSFKSKFQDELIANASYIGTPGKGILAADESTGTIGKRLASINVENVETNRRILRELLFTAPGCLERLSGVILFEETLYQKSAAGAHSKFTVKEYPSWTY</sequence>
<keyword evidence="6 7" id="KW-0456">Lyase</keyword>
<evidence type="ECO:0000256" key="2">
    <source>
        <dbReference type="ARBA" id="ARBA00004714"/>
    </source>
</evidence>
<dbReference type="Pfam" id="PF00274">
    <property type="entry name" value="Glycolytic"/>
    <property type="match status" value="1"/>
</dbReference>
<gene>
    <name evidence="7" type="ORF">glysoja_036828</name>
</gene>
<dbReference type="EC" id="4.1.2.13" evidence="4"/>
<proteinExistence type="inferred from homology"/>
<dbReference type="Proteomes" id="UP000053555">
    <property type="component" value="Unassembled WGS sequence"/>
</dbReference>
<comment type="pathway">
    <text evidence="2">Carbohydrate degradation; glycolysis; D-glyceraldehyde 3-phosphate and glycerone phosphate from D-glucose: step 4/4.</text>
</comment>
<evidence type="ECO:0000256" key="4">
    <source>
        <dbReference type="ARBA" id="ARBA00013068"/>
    </source>
</evidence>
<evidence type="ECO:0000313" key="7">
    <source>
        <dbReference type="EMBL" id="KHN45679.1"/>
    </source>
</evidence>
<evidence type="ECO:0000256" key="3">
    <source>
        <dbReference type="ARBA" id="ARBA00010387"/>
    </source>
</evidence>
<dbReference type="InterPro" id="IPR013785">
    <property type="entry name" value="Aldolase_TIM"/>
</dbReference>
<comment type="catalytic activity">
    <reaction evidence="1">
        <text>beta-D-fructose 1,6-bisphosphate = D-glyceraldehyde 3-phosphate + dihydroxyacetone phosphate</text>
        <dbReference type="Rhea" id="RHEA:14729"/>
        <dbReference type="ChEBI" id="CHEBI:32966"/>
        <dbReference type="ChEBI" id="CHEBI:57642"/>
        <dbReference type="ChEBI" id="CHEBI:59776"/>
        <dbReference type="EC" id="4.1.2.13"/>
    </reaction>
</comment>
<dbReference type="AlphaFoldDB" id="A0A0B2SMJ4"/>
<dbReference type="EMBL" id="KN641978">
    <property type="protein sequence ID" value="KHN45679.1"/>
    <property type="molecule type" value="Genomic_DNA"/>
</dbReference>
<comment type="similarity">
    <text evidence="3">Belongs to the class I fructose-bisphosphate aldolase family.</text>
</comment>